<dbReference type="InterPro" id="IPR015943">
    <property type="entry name" value="WD40/YVTN_repeat-like_dom_sf"/>
</dbReference>
<dbReference type="eggNOG" id="arCOG02562">
    <property type="taxonomic scope" value="Archaea"/>
</dbReference>
<dbReference type="HOGENOM" id="CLU_686277_0_0_2"/>
<gene>
    <name evidence="1" type="ORF">NTE_02232</name>
</gene>
<keyword evidence="2" id="KW-1185">Reference proteome</keyword>
<dbReference type="KEGG" id="nev:NTE_02232"/>
<evidence type="ECO:0008006" key="3">
    <source>
        <dbReference type="Google" id="ProtNLM"/>
    </source>
</evidence>
<dbReference type="RefSeq" id="WP_148700891.1">
    <property type="nucleotide sequence ID" value="NZ_CP007174.1"/>
</dbReference>
<dbReference type="SUPFAM" id="SSF75011">
    <property type="entry name" value="3-carboxy-cis,cis-mucoante lactonizing enzyme"/>
    <property type="match status" value="1"/>
</dbReference>
<evidence type="ECO:0000313" key="2">
    <source>
        <dbReference type="Proteomes" id="UP000028194"/>
    </source>
</evidence>
<organism evidence="1 2">
    <name type="scientific">Candidatus Nitrososphaera evergladensis SR1</name>
    <dbReference type="NCBI Taxonomy" id="1459636"/>
    <lineage>
        <taxon>Archaea</taxon>
        <taxon>Nitrososphaerota</taxon>
        <taxon>Nitrososphaeria</taxon>
        <taxon>Nitrososphaerales</taxon>
        <taxon>Nitrososphaeraceae</taxon>
        <taxon>Nitrososphaera</taxon>
    </lineage>
</organism>
<name>A0A075MRZ9_9ARCH</name>
<evidence type="ECO:0000313" key="1">
    <source>
        <dbReference type="EMBL" id="AIF84286.1"/>
    </source>
</evidence>
<dbReference type="Proteomes" id="UP000028194">
    <property type="component" value="Chromosome"/>
</dbReference>
<dbReference type="InterPro" id="IPR011044">
    <property type="entry name" value="Quino_amine_DH_bsu"/>
</dbReference>
<reference evidence="1 2" key="1">
    <citation type="journal article" date="2014" name="PLoS ONE">
        <title>Genome Sequence of Candidatus Nitrososphaera evergladensis from Group I.1b Enriched from Everglades Soil Reveals Novel Genomic Features of the Ammonia-Oxidizing Archaea.</title>
        <authorList>
            <person name="Zhalnina K.V."/>
            <person name="Dias R."/>
            <person name="Leonard M.T."/>
            <person name="Dorr de Quadros P."/>
            <person name="Camargo F.A."/>
            <person name="Drew J.C."/>
            <person name="Farmerie W.G."/>
            <person name="Daroub S.H."/>
            <person name="Triplett E.W."/>
        </authorList>
    </citation>
    <scope>NUCLEOTIDE SEQUENCE [LARGE SCALE GENOMIC DNA]</scope>
    <source>
        <strain evidence="1 2">SR1</strain>
    </source>
</reference>
<dbReference type="AlphaFoldDB" id="A0A075MRZ9"/>
<dbReference type="Gene3D" id="2.130.10.10">
    <property type="entry name" value="YVTN repeat-like/Quinoprotein amine dehydrogenase"/>
    <property type="match status" value="2"/>
</dbReference>
<accession>A0A075MRZ9</accession>
<dbReference type="PANTHER" id="PTHR47197">
    <property type="entry name" value="PROTEIN NIRF"/>
    <property type="match status" value="1"/>
</dbReference>
<dbReference type="STRING" id="1459636.NTE_02232"/>
<dbReference type="SUPFAM" id="SSF50969">
    <property type="entry name" value="YVTN repeat-like/Quinoprotein amine dehydrogenase"/>
    <property type="match status" value="1"/>
</dbReference>
<dbReference type="GeneID" id="41597952"/>
<sequence length="409" mass="43756">MRVALATVFGILLFALLSGVRPSFGQQQDDDQNFANISAERVISLGHTFSALDIGIDLSGQILFLTDRSNRTLVLYDLENNVTKSIDVEHYTSMVAVDSATKKAYVTNGCDCPAAHDVTVIDYSKGVGSAKVEATITNVSKRASPIAINDDTGKIYVGSSSNALTVIDGTTNKVVGTIGEGRINVSGIDINPKTNQVYVIDNSTTLYKIDGATNKILGNIMIGLPSSAPKEGGNEGDSSKGRLIPTAIAVNPNTNVVYVINQKVPKPIPLGEEAPLFNTAYLVAVNGTSNTIINPNIATLNSIDFDIAVNNDTNTVYVLGLRNTGLIKVDGTTNSVSLEQDFSDLKDSFRHVVVDESTNKFYLSGRTGIFEVSENNNKANAPEFRDFVMLIPALAIAAAVITTRLLREF</sequence>
<dbReference type="OrthoDB" id="380260at2157"/>
<dbReference type="InterPro" id="IPR051200">
    <property type="entry name" value="Host-pathogen_enzymatic-act"/>
</dbReference>
<proteinExistence type="predicted"/>
<dbReference type="PANTHER" id="PTHR47197:SF3">
    <property type="entry name" value="DIHYDRO-HEME D1 DEHYDROGENASE"/>
    <property type="match status" value="1"/>
</dbReference>
<dbReference type="EMBL" id="CP007174">
    <property type="protein sequence ID" value="AIF84286.1"/>
    <property type="molecule type" value="Genomic_DNA"/>
</dbReference>
<protein>
    <recommendedName>
        <fullName evidence="3">YVTN family beta-propeller repeat protein</fullName>
    </recommendedName>
</protein>